<gene>
    <name evidence="1" type="ORF">SAMN05444581_1771</name>
</gene>
<dbReference type="STRING" id="1612308.SAMN05444581_1771"/>
<feature type="non-terminal residue" evidence="1">
    <location>
        <position position="162"/>
    </location>
</feature>
<dbReference type="AlphaFoldDB" id="A0A1I4DID3"/>
<accession>A0A1I4DID3</accession>
<dbReference type="Proteomes" id="UP000198755">
    <property type="component" value="Unassembled WGS sequence"/>
</dbReference>
<evidence type="ECO:0000313" key="2">
    <source>
        <dbReference type="Proteomes" id="UP000198755"/>
    </source>
</evidence>
<sequence>MRAHFCLPRKAGRADRFSTQKQLLTYAALCGAALSGTALAEPFIFNAPHTARPGDYISLTGLSFGPNPQVFMKPATDTNSFQVQGPKSVDIAINFELPKINPLTQKLIPFTQYDVWTVNPGFGASHSHVYINAPRAMHFDFPQVASSSPLRIFGRNLYLGAG</sequence>
<evidence type="ECO:0008006" key="3">
    <source>
        <dbReference type="Google" id="ProtNLM"/>
    </source>
</evidence>
<organism evidence="1 2">
    <name type="scientific">Methylocapsa palsarum</name>
    <dbReference type="NCBI Taxonomy" id="1612308"/>
    <lineage>
        <taxon>Bacteria</taxon>
        <taxon>Pseudomonadati</taxon>
        <taxon>Pseudomonadota</taxon>
        <taxon>Alphaproteobacteria</taxon>
        <taxon>Hyphomicrobiales</taxon>
        <taxon>Beijerinckiaceae</taxon>
        <taxon>Methylocapsa</taxon>
    </lineage>
</organism>
<dbReference type="RefSeq" id="WP_139223772.1">
    <property type="nucleotide sequence ID" value="NZ_FOSN01000077.1"/>
</dbReference>
<proteinExistence type="predicted"/>
<dbReference type="OrthoDB" id="8428774at2"/>
<evidence type="ECO:0000313" key="1">
    <source>
        <dbReference type="EMBL" id="SFK93272.1"/>
    </source>
</evidence>
<reference evidence="1 2" key="1">
    <citation type="submission" date="2016-10" db="EMBL/GenBank/DDBJ databases">
        <authorList>
            <person name="de Groot N.N."/>
        </authorList>
    </citation>
    <scope>NUCLEOTIDE SEQUENCE [LARGE SCALE GENOMIC DNA]</scope>
    <source>
        <strain evidence="1 2">NE2</strain>
    </source>
</reference>
<keyword evidence="2" id="KW-1185">Reference proteome</keyword>
<protein>
    <recommendedName>
        <fullName evidence="3">IPT/TIG domain-containing protein</fullName>
    </recommendedName>
</protein>
<dbReference type="EMBL" id="FOSN01000077">
    <property type="protein sequence ID" value="SFK93272.1"/>
    <property type="molecule type" value="Genomic_DNA"/>
</dbReference>
<name>A0A1I4DID3_9HYPH</name>